<dbReference type="EMBL" id="CP031194">
    <property type="protein sequence ID" value="AXG80451.1"/>
    <property type="molecule type" value="Genomic_DNA"/>
</dbReference>
<dbReference type="KEGG" id="spad:DVK44_25390"/>
<dbReference type="OrthoDB" id="4257383at2"/>
<feature type="compositionally biased region" description="Polar residues" evidence="1">
    <location>
        <begin position="1"/>
        <end position="11"/>
    </location>
</feature>
<evidence type="ECO:0000256" key="1">
    <source>
        <dbReference type="SAM" id="MobiDB-lite"/>
    </source>
</evidence>
<dbReference type="RefSeq" id="WP_114662168.1">
    <property type="nucleotide sequence ID" value="NZ_CP031194.1"/>
</dbReference>
<name>A0A345HUS7_9ACTN</name>
<evidence type="ECO:0000313" key="3">
    <source>
        <dbReference type="Proteomes" id="UP000253868"/>
    </source>
</evidence>
<accession>A0A345HUS7</accession>
<proteinExistence type="predicted"/>
<evidence type="ECO:0000313" key="2">
    <source>
        <dbReference type="EMBL" id="AXG80451.1"/>
    </source>
</evidence>
<dbReference type="AlphaFoldDB" id="A0A345HUS7"/>
<keyword evidence="3" id="KW-1185">Reference proteome</keyword>
<protein>
    <submittedName>
        <fullName evidence="2">Uncharacterized protein</fullName>
    </submittedName>
</protein>
<feature type="region of interest" description="Disordered" evidence="1">
    <location>
        <begin position="1"/>
        <end position="43"/>
    </location>
</feature>
<organism evidence="2 3">
    <name type="scientific">Streptomyces paludis</name>
    <dbReference type="NCBI Taxonomy" id="2282738"/>
    <lineage>
        <taxon>Bacteria</taxon>
        <taxon>Bacillati</taxon>
        <taxon>Actinomycetota</taxon>
        <taxon>Actinomycetes</taxon>
        <taxon>Kitasatosporales</taxon>
        <taxon>Streptomycetaceae</taxon>
        <taxon>Streptomyces</taxon>
    </lineage>
</organism>
<dbReference type="Proteomes" id="UP000253868">
    <property type="component" value="Chromosome"/>
</dbReference>
<reference evidence="3" key="1">
    <citation type="submission" date="2018-07" db="EMBL/GenBank/DDBJ databases">
        <authorList>
            <person name="Zhao J."/>
        </authorList>
    </citation>
    <scope>NUCLEOTIDE SEQUENCE [LARGE SCALE GENOMIC DNA]</scope>
    <source>
        <strain evidence="3">GSSD-12</strain>
    </source>
</reference>
<gene>
    <name evidence="2" type="ORF">DVK44_25390</name>
</gene>
<sequence length="150" mass="16464">MSDIENVSSKEVQPGAGQESPETATERVTAESNGNEIAPVPELDEMRAQLEVAQSRIETMLMREVEHFAKERLAVASDIFDLGKHQISDLLDDAGYVSEEKTTEAIDALLKSRPMLAVNPPFWGDVGGGQRASYDHDTPDWKSALRGSSY</sequence>